<sequence length="1174" mass="125995">VTQVVLWTNIPRNLVLKQLEKQLGLRVAAASLSTGWLGNTHLRDVTIGLPLAEDSLVRVPAMRVKHTSLLGLLWTRAVTLQAIELDRPDILVRQDQSGRWNLQEVADLLGRTGGKETATDQAKTKTTRPTLPAVRVREATVVIVDRGGRTTTVKPLHVEGDPEGALTWRYDVAIGDVSEHSPAPGVRLTGRVAVGGSWRHEVDLRAANVEQWAKPWAGDAPPLVAVTAEWRGEVKAAGVAGRLTLAELHLGGNTASGTLGIGGEGGRVAVRPEDLFVHTPGSGLPELRLTAGKVALDGKSAAAEGLTVQAFGGVALVAGNYDWASGSADLKADWSDFALPGEDFSHRGSLTATLRNPLPGRPVIEARLTSNGNTSFGAWDANLALGASGNGWRDMDWRLRADRLALTGDRAVTLDGLAANVETRGDVVTLTSLRGPGKVVASGHGRYNLADKAWDLRLDLSNLPRAVTFGRQTPLAITFNAWGNAKHVRFEKPGLHVRGAEAELTAEGWYYRGQPEPLDVKMHVKHVPPRVAATDDPPLFGYVLGDARLTGTVFPRDIYVEGKLIGRNVRFVDRPIGDVTAAFSGRADAEGVALRTSKIDLLGGTWELHALLPEGGVLGMNLEVTGLPLPEVAAALERPDVEGVIDARFAFIIPRLEAEAVRATADVKARGVKLASLRADTAEITLACADGTLRADPVRLRKDDGTAEATAELDVRAFRQLRATLTLAGWPFEPSPGNKAELWGGTTGVRVTLPGGTDAEGQPVKLGIDGPLDVSAALTLKDQPLGDAHVLADFRGRLFDLRSLSFDGLDGTVQGQALVDLDRPFDTRGSLFWEDFNAGRVPEFFPDNETLVGLSGRLSGSARVGPAPGPRALEPLRVQAFVDSQDFRYRTIPLGDMRMTAFTDLDRLVVEDSLENPTTVELAGGLLRIWGRLSRLKPGDEIAAAPGRNTLLLSQLQVAFERLDLDQIVHAFAPESDRMEGKLAGGFTAIAGTRPARAAGAAPSGQDTLEKVFRRITADGRLEVTESNLGNLDAVDFLYRALSFVPAAEAPEGRGELAFHMEDGLLSLNNVRFFNRGVELRAVADIDRVWEMPDGPIEGTAVGNLRPFRDLKLPFFAASDVDKVFTALQGDAAAVRLSGPLRDYDLTHLALSELGQGIRMLIVGDAEKAKRRAR</sequence>
<evidence type="ECO:0000313" key="1">
    <source>
        <dbReference type="EMBL" id="CAA9394442.1"/>
    </source>
</evidence>
<reference evidence="1" key="1">
    <citation type="submission" date="2020-02" db="EMBL/GenBank/DDBJ databases">
        <authorList>
            <person name="Meier V. D."/>
        </authorList>
    </citation>
    <scope>NUCLEOTIDE SEQUENCE</scope>
    <source>
        <strain evidence="1">AVDCRST_MAG64</strain>
    </source>
</reference>
<dbReference type="AlphaFoldDB" id="A0A6J4NUU4"/>
<protein>
    <submittedName>
        <fullName evidence="1">Uncharacterized protein</fullName>
    </submittedName>
</protein>
<accession>A0A6J4NUU4</accession>
<proteinExistence type="predicted"/>
<name>A0A6J4NUU4_9BACT</name>
<gene>
    <name evidence="1" type="ORF">AVDCRST_MAG64-1359</name>
</gene>
<organism evidence="1">
    <name type="scientific">uncultured Phycisphaerae bacterium</name>
    <dbReference type="NCBI Taxonomy" id="904963"/>
    <lineage>
        <taxon>Bacteria</taxon>
        <taxon>Pseudomonadati</taxon>
        <taxon>Planctomycetota</taxon>
        <taxon>Phycisphaerae</taxon>
        <taxon>environmental samples</taxon>
    </lineage>
</organism>
<feature type="non-terminal residue" evidence="1">
    <location>
        <position position="1"/>
    </location>
</feature>
<dbReference type="EMBL" id="CADCUQ010000310">
    <property type="protein sequence ID" value="CAA9394442.1"/>
    <property type="molecule type" value="Genomic_DNA"/>
</dbReference>